<accession>A0A6C0EQ78</accession>
<evidence type="ECO:0000259" key="2">
    <source>
        <dbReference type="Pfam" id="PF25043"/>
    </source>
</evidence>
<dbReference type="InterPro" id="IPR058580">
    <property type="entry name" value="DUF2828"/>
</dbReference>
<dbReference type="Pfam" id="PF25043">
    <property type="entry name" value="DUF7788"/>
    <property type="match status" value="1"/>
</dbReference>
<dbReference type="Gene3D" id="3.40.50.410">
    <property type="entry name" value="von Willebrand factor, type A domain"/>
    <property type="match status" value="1"/>
</dbReference>
<feature type="domain" description="DUF2828" evidence="1">
    <location>
        <begin position="173"/>
        <end position="355"/>
    </location>
</feature>
<sequence length="579" mass="66080">MSALINALDNRTVKQLGENGHVEYGWSNGIRERIVQFSFQCTRTDDTGLKNLKEVLNDLLDFLKKQQENKSSSLILQEEAKGYLSMLYRMIGYTRDIVDGKGEYALTYMMLHTWYDYFPELSLFALKCLVDLGDRKVHQYGSWKDIKYFCDYCTKNGCTVDHPLIQYSIELTNEQLKKDHSLFVSGSKDISLVAKWIPREKSSYNWLYHSLATNYFSEICTTAKPNTPSYSKAVLKCKTDYRKILSTLNKYIDTLQIKQCGRNWKSINFDKVTSISITKQKKAFLNIKANGEMRYDDEDRITCSENFKTRIAKAVSGEVEMKGKRVSMTDFTKQALDLIGRSNEDEINLLNSQWRDNSTQNSALGNFIAMVDVSGSMNGDPMYAAIALGIRIAEKSVLGKRVMTFSARPEWVNLTHCNDFVSQVQTVSKANWGANTNFKAAMQMILDSIVEAKMEPEDVQNMVLVILSDMQMDEADICDKTALYESINASYSLAGMRVHGKPYKPPHILFWNLRSTSGFPTLTNQQNVSMMSGFSPVLLNLFCEKGIEALESCTPWSILEQSLNSERYNILRVKFDEFC</sequence>
<dbReference type="AlphaFoldDB" id="A0A6C0EQ78"/>
<evidence type="ECO:0000313" key="3">
    <source>
        <dbReference type="EMBL" id="QHT31177.1"/>
    </source>
</evidence>
<organism evidence="3">
    <name type="scientific">viral metagenome</name>
    <dbReference type="NCBI Taxonomy" id="1070528"/>
    <lineage>
        <taxon>unclassified sequences</taxon>
        <taxon>metagenomes</taxon>
        <taxon>organismal metagenomes</taxon>
    </lineage>
</organism>
<evidence type="ECO:0008006" key="4">
    <source>
        <dbReference type="Google" id="ProtNLM"/>
    </source>
</evidence>
<dbReference type="InterPro" id="IPR036465">
    <property type="entry name" value="vWFA_dom_sf"/>
</dbReference>
<dbReference type="SUPFAM" id="SSF53300">
    <property type="entry name" value="vWA-like"/>
    <property type="match status" value="1"/>
</dbReference>
<proteinExistence type="predicted"/>
<dbReference type="InterPro" id="IPR011205">
    <property type="entry name" value="UCP015417_vWA"/>
</dbReference>
<dbReference type="PANTHER" id="PTHR31373:SF27">
    <property type="entry name" value="TROVE DOMAIN-CONTAINING PROTEIN"/>
    <property type="match status" value="1"/>
</dbReference>
<evidence type="ECO:0000259" key="1">
    <source>
        <dbReference type="Pfam" id="PF11443"/>
    </source>
</evidence>
<feature type="domain" description="DUF7788" evidence="2">
    <location>
        <begin position="366"/>
        <end position="548"/>
    </location>
</feature>
<dbReference type="PANTHER" id="PTHR31373">
    <property type="entry name" value="OS06G0652100 PROTEIN"/>
    <property type="match status" value="1"/>
</dbReference>
<reference evidence="3" key="1">
    <citation type="journal article" date="2020" name="Nature">
        <title>Giant virus diversity and host interactions through global metagenomics.</title>
        <authorList>
            <person name="Schulz F."/>
            <person name="Roux S."/>
            <person name="Paez-Espino D."/>
            <person name="Jungbluth S."/>
            <person name="Walsh D.A."/>
            <person name="Denef V.J."/>
            <person name="McMahon K.D."/>
            <person name="Konstantinidis K.T."/>
            <person name="Eloe-Fadrosh E.A."/>
            <person name="Kyrpides N.C."/>
            <person name="Woyke T."/>
        </authorList>
    </citation>
    <scope>NUCLEOTIDE SEQUENCE</scope>
    <source>
        <strain evidence="3">GVMAG-M-3300009155-2</strain>
    </source>
</reference>
<dbReference type="Pfam" id="PF11443">
    <property type="entry name" value="DUF2828"/>
    <property type="match status" value="1"/>
</dbReference>
<dbReference type="EMBL" id="MN738916">
    <property type="protein sequence ID" value="QHT31177.1"/>
    <property type="molecule type" value="Genomic_DNA"/>
</dbReference>
<name>A0A6C0EQ78_9ZZZZ</name>
<dbReference type="InterPro" id="IPR056690">
    <property type="entry name" value="DUF7788"/>
</dbReference>
<protein>
    <recommendedName>
        <fullName evidence="4">VWFA domain-containing protein</fullName>
    </recommendedName>
</protein>